<dbReference type="OrthoDB" id="426718at2759"/>
<proteinExistence type="predicted"/>
<reference evidence="2" key="1">
    <citation type="journal article" date="2016" name="Nat. Commun.">
        <title>The Gonium pectorale genome demonstrates co-option of cell cycle regulation during the evolution of multicellularity.</title>
        <authorList>
            <person name="Hanschen E.R."/>
            <person name="Marriage T.N."/>
            <person name="Ferris P.J."/>
            <person name="Hamaji T."/>
            <person name="Toyoda A."/>
            <person name="Fujiyama A."/>
            <person name="Neme R."/>
            <person name="Noguchi H."/>
            <person name="Minakuchi Y."/>
            <person name="Suzuki M."/>
            <person name="Kawai-Toyooka H."/>
            <person name="Smith D.R."/>
            <person name="Sparks H."/>
            <person name="Anderson J."/>
            <person name="Bakaric R."/>
            <person name="Luria V."/>
            <person name="Karger A."/>
            <person name="Kirschner M.W."/>
            <person name="Durand P.M."/>
            <person name="Michod R.E."/>
            <person name="Nozaki H."/>
            <person name="Olson B.J."/>
        </authorList>
    </citation>
    <scope>NUCLEOTIDE SEQUENCE [LARGE SCALE GENOMIC DNA]</scope>
    <source>
        <strain evidence="2">NIES-2863</strain>
    </source>
</reference>
<evidence type="ECO:0008006" key="3">
    <source>
        <dbReference type="Google" id="ProtNLM"/>
    </source>
</evidence>
<gene>
    <name evidence="1" type="ORF">GPECTOR_24g203</name>
</gene>
<dbReference type="Proteomes" id="UP000075714">
    <property type="component" value="Unassembled WGS sequence"/>
</dbReference>
<protein>
    <recommendedName>
        <fullName evidence="3">EDS1 EP domain-containing protein</fullName>
    </recommendedName>
</protein>
<name>A0A150GGH4_GONPE</name>
<sequence length="150" mass="17011">MRKQLGSCDNDATALAVKYLHASRKASRNEEEEELVRIVEECLDEVSTFWDMVAAQLPGLPLDFFSKNGDWPIRARKFFAVYEPLDVANWYRYQELLVPGKAYSDSTGGRPHRPVRYVKLSAQLRKVGMDGVRDVRAVDEGFVKACGPTK</sequence>
<evidence type="ECO:0000313" key="2">
    <source>
        <dbReference type="Proteomes" id="UP000075714"/>
    </source>
</evidence>
<evidence type="ECO:0000313" key="1">
    <source>
        <dbReference type="EMBL" id="KXZ48914.1"/>
    </source>
</evidence>
<keyword evidence="2" id="KW-1185">Reference proteome</keyword>
<organism evidence="1 2">
    <name type="scientific">Gonium pectorale</name>
    <name type="common">Green alga</name>
    <dbReference type="NCBI Taxonomy" id="33097"/>
    <lineage>
        <taxon>Eukaryota</taxon>
        <taxon>Viridiplantae</taxon>
        <taxon>Chlorophyta</taxon>
        <taxon>core chlorophytes</taxon>
        <taxon>Chlorophyceae</taxon>
        <taxon>CS clade</taxon>
        <taxon>Chlamydomonadales</taxon>
        <taxon>Volvocaceae</taxon>
        <taxon>Gonium</taxon>
    </lineage>
</organism>
<dbReference type="AlphaFoldDB" id="A0A150GGH4"/>
<dbReference type="EMBL" id="LSYV01000025">
    <property type="protein sequence ID" value="KXZ48914.1"/>
    <property type="molecule type" value="Genomic_DNA"/>
</dbReference>
<comment type="caution">
    <text evidence="1">The sequence shown here is derived from an EMBL/GenBank/DDBJ whole genome shotgun (WGS) entry which is preliminary data.</text>
</comment>
<accession>A0A150GGH4</accession>